<proteinExistence type="predicted"/>
<evidence type="ECO:0000313" key="2">
    <source>
        <dbReference type="Proteomes" id="UP000430692"/>
    </source>
</evidence>
<gene>
    <name evidence="1" type="ORF">GSM42_06500</name>
</gene>
<dbReference type="Proteomes" id="UP000430692">
    <property type="component" value="Unassembled WGS sequence"/>
</dbReference>
<dbReference type="RefSeq" id="WP_160800732.1">
    <property type="nucleotide sequence ID" value="NZ_WUUL01000003.1"/>
</dbReference>
<name>A0A6I4VY47_9BACL</name>
<keyword evidence="2" id="KW-1185">Reference proteome</keyword>
<comment type="caution">
    <text evidence="1">The sequence shown here is derived from an EMBL/GenBank/DDBJ whole genome shotgun (WGS) entry which is preliminary data.</text>
</comment>
<organism evidence="1 2">
    <name type="scientific">Shimazuella alba</name>
    <dbReference type="NCBI Taxonomy" id="2690964"/>
    <lineage>
        <taxon>Bacteria</taxon>
        <taxon>Bacillati</taxon>
        <taxon>Bacillota</taxon>
        <taxon>Bacilli</taxon>
        <taxon>Bacillales</taxon>
        <taxon>Thermoactinomycetaceae</taxon>
        <taxon>Shimazuella</taxon>
    </lineage>
</organism>
<reference evidence="1 2" key="1">
    <citation type="submission" date="2019-12" db="EMBL/GenBank/DDBJ databases">
        <title>Whole-genome analyses of novel actinobacteria.</title>
        <authorList>
            <person name="Sahin N."/>
            <person name="Saygin H."/>
        </authorList>
    </citation>
    <scope>NUCLEOTIDE SEQUENCE [LARGE SCALE GENOMIC DNA]</scope>
    <source>
        <strain evidence="1 2">KC615</strain>
    </source>
</reference>
<accession>A0A6I4VY47</accession>
<sequence>MRELELAGYCRRRSDGKLIVAVQDWSRTAEPLVDAVPVAVNEAFLQEDVTMDIEAFTGETYLAAMKEKLEKLRSGETRLRSLHIRLLVPNFKKEVAVPSVVGAPHDPSARERQDEISQDVVTLLRDIKRLQTDDYGSYAFRVKVEIGRLDYFTPWDKIFIFNGAKVLRGEYEVVQVQVSYKDRLMKINDFRGFDVAMSTSEEESVVRRTIKQFESKWLLADVVEL</sequence>
<protein>
    <submittedName>
        <fullName evidence="1">Uncharacterized protein</fullName>
    </submittedName>
</protein>
<dbReference type="AlphaFoldDB" id="A0A6I4VY47"/>
<dbReference type="EMBL" id="WUUL01000003">
    <property type="protein sequence ID" value="MXQ53384.1"/>
    <property type="molecule type" value="Genomic_DNA"/>
</dbReference>
<evidence type="ECO:0000313" key="1">
    <source>
        <dbReference type="EMBL" id="MXQ53384.1"/>
    </source>
</evidence>